<feature type="transmembrane region" description="Helical" evidence="1">
    <location>
        <begin position="20"/>
        <end position="40"/>
    </location>
</feature>
<keyword evidence="1" id="KW-0472">Membrane</keyword>
<reference evidence="2" key="1">
    <citation type="submission" date="2023-03" db="EMBL/GenBank/DDBJ databases">
        <title>Massive genome expansion in bonnet fungi (Mycena s.s.) driven by repeated elements and novel gene families across ecological guilds.</title>
        <authorList>
            <consortium name="Lawrence Berkeley National Laboratory"/>
            <person name="Harder C.B."/>
            <person name="Miyauchi S."/>
            <person name="Viragh M."/>
            <person name="Kuo A."/>
            <person name="Thoen E."/>
            <person name="Andreopoulos B."/>
            <person name="Lu D."/>
            <person name="Skrede I."/>
            <person name="Drula E."/>
            <person name="Henrissat B."/>
            <person name="Morin E."/>
            <person name="Kohler A."/>
            <person name="Barry K."/>
            <person name="LaButti K."/>
            <person name="Morin E."/>
            <person name="Salamov A."/>
            <person name="Lipzen A."/>
            <person name="Mereny Z."/>
            <person name="Hegedus B."/>
            <person name="Baldrian P."/>
            <person name="Stursova M."/>
            <person name="Weitz H."/>
            <person name="Taylor A."/>
            <person name="Grigoriev I.V."/>
            <person name="Nagy L.G."/>
            <person name="Martin F."/>
            <person name="Kauserud H."/>
        </authorList>
    </citation>
    <scope>NUCLEOTIDE SEQUENCE</scope>
    <source>
        <strain evidence="2">9144</strain>
    </source>
</reference>
<dbReference type="Proteomes" id="UP001219525">
    <property type="component" value="Unassembled WGS sequence"/>
</dbReference>
<keyword evidence="1" id="KW-0812">Transmembrane</keyword>
<proteinExistence type="predicted"/>
<protein>
    <submittedName>
        <fullName evidence="2">Uncharacterized protein</fullName>
    </submittedName>
</protein>
<evidence type="ECO:0000313" key="3">
    <source>
        <dbReference type="Proteomes" id="UP001219525"/>
    </source>
</evidence>
<gene>
    <name evidence="2" type="ORF">GGX14DRAFT_596744</name>
</gene>
<comment type="caution">
    <text evidence="2">The sequence shown here is derived from an EMBL/GenBank/DDBJ whole genome shotgun (WGS) entry which is preliminary data.</text>
</comment>
<dbReference type="EMBL" id="JARJCW010000127">
    <property type="protein sequence ID" value="KAJ7191843.1"/>
    <property type="molecule type" value="Genomic_DNA"/>
</dbReference>
<name>A0AAD6Y165_9AGAR</name>
<accession>A0AAD6Y165</accession>
<sequence>MSEAEFPLTEAQIMGNWFETLTYGMYFVTCGFCARALLFIGPEGRWRKPNEVNWFMLSVAILLFVVGTFDVVVGFAASASALVSPKILMFGQIGLLHNLRAFAFFMLADSGLAARARHSARCATARHNTRYLYARTLLPCNSSPQTSYCSVREA</sequence>
<keyword evidence="1" id="KW-1133">Transmembrane helix</keyword>
<dbReference type="AlphaFoldDB" id="A0AAD6Y165"/>
<evidence type="ECO:0000313" key="2">
    <source>
        <dbReference type="EMBL" id="KAJ7191843.1"/>
    </source>
</evidence>
<organism evidence="2 3">
    <name type="scientific">Mycena pura</name>
    <dbReference type="NCBI Taxonomy" id="153505"/>
    <lineage>
        <taxon>Eukaryota</taxon>
        <taxon>Fungi</taxon>
        <taxon>Dikarya</taxon>
        <taxon>Basidiomycota</taxon>
        <taxon>Agaricomycotina</taxon>
        <taxon>Agaricomycetes</taxon>
        <taxon>Agaricomycetidae</taxon>
        <taxon>Agaricales</taxon>
        <taxon>Marasmiineae</taxon>
        <taxon>Mycenaceae</taxon>
        <taxon>Mycena</taxon>
    </lineage>
</organism>
<keyword evidence="3" id="KW-1185">Reference proteome</keyword>
<feature type="transmembrane region" description="Helical" evidence="1">
    <location>
        <begin position="87"/>
        <end position="108"/>
    </location>
</feature>
<feature type="transmembrane region" description="Helical" evidence="1">
    <location>
        <begin position="52"/>
        <end position="75"/>
    </location>
</feature>
<evidence type="ECO:0000256" key="1">
    <source>
        <dbReference type="SAM" id="Phobius"/>
    </source>
</evidence>